<protein>
    <submittedName>
        <fullName evidence="3">DUF19 domain-containing protein</fullName>
    </submittedName>
</protein>
<dbReference type="Proteomes" id="UP000095283">
    <property type="component" value="Unplaced"/>
</dbReference>
<sequence>MSALGEEEGCPKDPPADLDAIIARPVKKPQIDRPSIYSQPIAAPMARPLASSTTPPVVRTPITQAPMCIPQHQKHFEECVRPLTAFQPHPLSVIKLPRQIDEACAEFTKYEKPNLHRNTKDLSTLSSIHYVRLFAFLQKCVSGVDCHPLWAKGMTAMFSYACGEGADGYKKIRHCLRKISSEDTVRNCVSNFSRGAPTQACFSANTLLSCAIGSIQNECGQEASEWVNRYVNTFATAIDPRCKLASQLPNEFRACASFILSGHSPCVVSSCLIQAGANICDQPDPAKAIDDNLSCVFSQVQEPSFAKCIRSTLATVKQFTLNSFRMVLPKFIDCTQEIVLTKCGETPLKVLRAMSSPDICPVGSTPIIPIKNHVNQPVKVEPVVNV</sequence>
<dbReference type="Pfam" id="PF01579">
    <property type="entry name" value="DUF19"/>
    <property type="match status" value="1"/>
</dbReference>
<evidence type="ECO:0000313" key="2">
    <source>
        <dbReference type="Proteomes" id="UP000095283"/>
    </source>
</evidence>
<dbReference type="WBParaSite" id="Hba_11800">
    <property type="protein sequence ID" value="Hba_11800"/>
    <property type="gene ID" value="Hba_11800"/>
</dbReference>
<accession>A0A1I7X310</accession>
<dbReference type="InterPro" id="IPR002542">
    <property type="entry name" value="T20D4.11-like_dom"/>
</dbReference>
<proteinExistence type="predicted"/>
<evidence type="ECO:0000313" key="3">
    <source>
        <dbReference type="WBParaSite" id="Hba_11800"/>
    </source>
</evidence>
<dbReference type="AlphaFoldDB" id="A0A1I7X310"/>
<dbReference type="PANTHER" id="PTHR37431:SF5">
    <property type="entry name" value="PROTEIN CBG06905"/>
    <property type="match status" value="1"/>
</dbReference>
<keyword evidence="2" id="KW-1185">Reference proteome</keyword>
<organism evidence="2 3">
    <name type="scientific">Heterorhabditis bacteriophora</name>
    <name type="common">Entomopathogenic nematode worm</name>
    <dbReference type="NCBI Taxonomy" id="37862"/>
    <lineage>
        <taxon>Eukaryota</taxon>
        <taxon>Metazoa</taxon>
        <taxon>Ecdysozoa</taxon>
        <taxon>Nematoda</taxon>
        <taxon>Chromadorea</taxon>
        <taxon>Rhabditida</taxon>
        <taxon>Rhabditina</taxon>
        <taxon>Rhabditomorpha</taxon>
        <taxon>Strongyloidea</taxon>
        <taxon>Heterorhabditidae</taxon>
        <taxon>Heterorhabditis</taxon>
    </lineage>
</organism>
<dbReference type="PANTHER" id="PTHR37431">
    <property type="entry name" value="PROTEIN CBG06927"/>
    <property type="match status" value="1"/>
</dbReference>
<reference evidence="3" key="1">
    <citation type="submission" date="2016-11" db="UniProtKB">
        <authorList>
            <consortium name="WormBaseParasite"/>
        </authorList>
    </citation>
    <scope>IDENTIFICATION</scope>
</reference>
<name>A0A1I7X310_HETBA</name>
<feature type="domain" description="T20D4.11-like" evidence="1">
    <location>
        <begin position="130"/>
        <end position="242"/>
    </location>
</feature>
<evidence type="ECO:0000259" key="1">
    <source>
        <dbReference type="Pfam" id="PF01579"/>
    </source>
</evidence>